<dbReference type="Gene3D" id="2.40.160.60">
    <property type="entry name" value="Outer membrane protein transport protein (OMPP1/FadL/TodX)"/>
    <property type="match status" value="1"/>
</dbReference>
<dbReference type="Proteomes" id="UP000460416">
    <property type="component" value="Unassembled WGS sequence"/>
</dbReference>
<feature type="domain" description="Type IX secretion system protein PorV" evidence="2">
    <location>
        <begin position="28"/>
        <end position="268"/>
    </location>
</feature>
<feature type="signal peptide" evidence="1">
    <location>
        <begin position="1"/>
        <end position="24"/>
    </location>
</feature>
<comment type="caution">
    <text evidence="3">The sequence shown here is derived from an EMBL/GenBank/DDBJ whole genome shotgun (WGS) entry which is preliminary data.</text>
</comment>
<dbReference type="InterPro" id="IPR045741">
    <property type="entry name" value="PorV"/>
</dbReference>
<evidence type="ECO:0000259" key="2">
    <source>
        <dbReference type="Pfam" id="PF19572"/>
    </source>
</evidence>
<feature type="chain" id="PRO_5029842367" evidence="1">
    <location>
        <begin position="25"/>
        <end position="393"/>
    </location>
</feature>
<organism evidence="3 4">
    <name type="scientific">Christiangramia aestuarii</name>
    <dbReference type="NCBI Taxonomy" id="1028746"/>
    <lineage>
        <taxon>Bacteria</taxon>
        <taxon>Pseudomonadati</taxon>
        <taxon>Bacteroidota</taxon>
        <taxon>Flavobacteriia</taxon>
        <taxon>Flavobacteriales</taxon>
        <taxon>Flavobacteriaceae</taxon>
        <taxon>Christiangramia</taxon>
    </lineage>
</organism>
<accession>A0A7K1LMR0</accession>
<dbReference type="InterPro" id="IPR047799">
    <property type="entry name" value="T9SS_OM_PorV"/>
</dbReference>
<dbReference type="RefSeq" id="WP_156274978.1">
    <property type="nucleotide sequence ID" value="NZ_VJVW01000002.1"/>
</dbReference>
<dbReference type="NCBIfam" id="NF033710">
    <property type="entry name" value="T9SS_OM_PorV"/>
    <property type="match status" value="1"/>
</dbReference>
<dbReference type="NCBIfam" id="NF033709">
    <property type="entry name" value="PorV_fam"/>
    <property type="match status" value="1"/>
</dbReference>
<dbReference type="AlphaFoldDB" id="A0A7K1LMR0"/>
<dbReference type="SUPFAM" id="SSF56935">
    <property type="entry name" value="Porins"/>
    <property type="match status" value="1"/>
</dbReference>
<proteinExistence type="predicted"/>
<dbReference type="EMBL" id="VJVW01000002">
    <property type="protein sequence ID" value="MUP42092.1"/>
    <property type="molecule type" value="Genomic_DNA"/>
</dbReference>
<dbReference type="Pfam" id="PF19572">
    <property type="entry name" value="PorV"/>
    <property type="match status" value="1"/>
</dbReference>
<reference evidence="3 4" key="1">
    <citation type="submission" date="2019-07" db="EMBL/GenBank/DDBJ databases">
        <title>Gramella aestuarii sp. nov., isolated from a tidal flat, and emended description of Gramella echinicola.</title>
        <authorList>
            <person name="Liu L."/>
        </authorList>
    </citation>
    <scope>NUCLEOTIDE SEQUENCE [LARGE SCALE GENOMIC DNA]</scope>
    <source>
        <strain evidence="3 4">BS12</strain>
    </source>
</reference>
<protein>
    <submittedName>
        <fullName evidence="3">Type IX secretion system outer membrane channel protein PorV</fullName>
    </submittedName>
</protein>
<evidence type="ECO:0000256" key="1">
    <source>
        <dbReference type="SAM" id="SignalP"/>
    </source>
</evidence>
<name>A0A7K1LMR0_9FLAO</name>
<evidence type="ECO:0000313" key="3">
    <source>
        <dbReference type="EMBL" id="MUP42092.1"/>
    </source>
</evidence>
<sequence>MRIMKIKYIIIALLSVLAVNSAKSQELVRPVITGAPFLQVVPDARAGGMGETGVASLPDDFAQFHNPAKFLFSGMESRGIGLSYIPQFIGYANDVFHANAAYHQKLNERSALSGSLTYFSFGEMEVEEEMGNTIINQGSYKPTEMALDLSYSLMLNEKFGMAITGRYIRSNLADNLGSSNIQFKTANAVSADISGYYVSAPISARENIWTLGFNLKNLGSKLQYAEEEGYSYPLPTSLKLGGGYHIASGSNDVLSFYAEALKFLVPATDDQRNLPDNTVVGGWFSSFGDAPDGFSEELKEVIFSLGTEFSFNENLKFRTGYITQSKEKGYRNHVTLGAGFAYDRFVFDFGYQAPVKTDVSFKQDNLLKFSLSIDLGSKAKTENVGKSATASVL</sequence>
<keyword evidence="1" id="KW-0732">Signal</keyword>
<keyword evidence="4" id="KW-1185">Reference proteome</keyword>
<evidence type="ECO:0000313" key="4">
    <source>
        <dbReference type="Proteomes" id="UP000460416"/>
    </source>
</evidence>
<gene>
    <name evidence="3" type="primary">porV</name>
    <name evidence="3" type="ORF">FLP08_05875</name>
</gene>